<evidence type="ECO:0000256" key="1">
    <source>
        <dbReference type="ARBA" id="ARBA00004141"/>
    </source>
</evidence>
<feature type="transmembrane region" description="Helical" evidence="6">
    <location>
        <begin position="146"/>
        <end position="168"/>
    </location>
</feature>
<feature type="transmembrane region" description="Helical" evidence="6">
    <location>
        <begin position="382"/>
        <end position="403"/>
    </location>
</feature>
<dbReference type="RefSeq" id="WP_076430418.1">
    <property type="nucleotide sequence ID" value="NZ_FTNO01000002.1"/>
</dbReference>
<feature type="transmembrane region" description="Helical" evidence="6">
    <location>
        <begin position="174"/>
        <end position="192"/>
    </location>
</feature>
<feature type="transmembrane region" description="Helical" evidence="6">
    <location>
        <begin position="112"/>
        <end position="134"/>
    </location>
</feature>
<name>A0A1N7B6I8_9EURY</name>
<evidence type="ECO:0000313" key="7">
    <source>
        <dbReference type="EMBL" id="SIR46906.1"/>
    </source>
</evidence>
<feature type="transmembrane region" description="Helical" evidence="6">
    <location>
        <begin position="88"/>
        <end position="106"/>
    </location>
</feature>
<dbReference type="Pfam" id="PF01940">
    <property type="entry name" value="DUF92"/>
    <property type="match status" value="1"/>
</dbReference>
<dbReference type="OrthoDB" id="28948at2157"/>
<feature type="transmembrane region" description="Helical" evidence="6">
    <location>
        <begin position="415"/>
        <end position="436"/>
    </location>
</feature>
<keyword evidence="3 6" id="KW-0812">Transmembrane</keyword>
<feature type="transmembrane region" description="Helical" evidence="6">
    <location>
        <begin position="359"/>
        <end position="376"/>
    </location>
</feature>
<organism evidence="7 8">
    <name type="scientific">Haladaptatus litoreus</name>
    <dbReference type="NCBI Taxonomy" id="553468"/>
    <lineage>
        <taxon>Archaea</taxon>
        <taxon>Methanobacteriati</taxon>
        <taxon>Methanobacteriota</taxon>
        <taxon>Stenosarchaea group</taxon>
        <taxon>Halobacteria</taxon>
        <taxon>Halobacteriales</taxon>
        <taxon>Haladaptataceae</taxon>
        <taxon>Haladaptatus</taxon>
    </lineage>
</organism>
<dbReference type="PANTHER" id="PTHR13353:SF5">
    <property type="entry name" value="TRANSMEMBRANE PROTEIN 19"/>
    <property type="match status" value="1"/>
</dbReference>
<comment type="subcellular location">
    <subcellularLocation>
        <location evidence="1">Membrane</location>
        <topology evidence="1">Multi-pass membrane protein</topology>
    </subcellularLocation>
</comment>
<feature type="transmembrane region" description="Helical" evidence="6">
    <location>
        <begin position="304"/>
        <end position="321"/>
    </location>
</feature>
<protein>
    <submittedName>
        <fullName evidence="7">TIGR00297 family protein</fullName>
    </submittedName>
</protein>
<sequence>MTTSIRRAAAFAVLGTLTLVGSVLVAGVAALFAAIGALSLVVDDGVVFDLFARPSDRSEGRLRGLAAFSFATAGLAMLVMLVGLPTRVFIAAVCLLVYGNLAEQVARSWNNTAITATTGFTLGGFVAAIVAQIIVLQISGAPVDSLVPIIIFLAASGALFSGLLRSVLFERDDPLVMFSVALLLWLFADLTVTVTPLEVGLAIAITAGFGYISWVLDTASVTGMLTGVLLALLTIVLGGYPWFAVLISFFALGALSTKFRYEQKRKNGVAEANEGARGGGNVLGNAAVALFAVLAFAASDRLPVASTVFLFAFAGSIATAMSDTLSSEIGGVFDNPRLITTLRRVEPGTDGGVTWQGELAGALGASVVALIAVLLFDSIGLLGGGVIALAGIGGMTVDSLLGATIEGEKIGNQSVNFLATLSGALLGAGLALLAGLPA</sequence>
<feature type="transmembrane region" description="Helical" evidence="6">
    <location>
        <begin position="276"/>
        <end position="298"/>
    </location>
</feature>
<dbReference type="GO" id="GO:0016020">
    <property type="term" value="C:membrane"/>
    <property type="evidence" value="ECO:0007669"/>
    <property type="project" value="UniProtKB-SubCell"/>
</dbReference>
<dbReference type="EMBL" id="FTNO01000002">
    <property type="protein sequence ID" value="SIR46906.1"/>
    <property type="molecule type" value="Genomic_DNA"/>
</dbReference>
<comment type="similarity">
    <text evidence="2">Belongs to the TMEM19 family.</text>
</comment>
<feature type="transmembrane region" description="Helical" evidence="6">
    <location>
        <begin position="199"/>
        <end position="216"/>
    </location>
</feature>
<evidence type="ECO:0000256" key="2">
    <source>
        <dbReference type="ARBA" id="ARBA00009012"/>
    </source>
</evidence>
<proteinExistence type="inferred from homology"/>
<evidence type="ECO:0000256" key="4">
    <source>
        <dbReference type="ARBA" id="ARBA00022989"/>
    </source>
</evidence>
<evidence type="ECO:0000256" key="5">
    <source>
        <dbReference type="ARBA" id="ARBA00023136"/>
    </source>
</evidence>
<reference evidence="8" key="1">
    <citation type="submission" date="2017-01" db="EMBL/GenBank/DDBJ databases">
        <authorList>
            <person name="Varghese N."/>
            <person name="Submissions S."/>
        </authorList>
    </citation>
    <scope>NUCLEOTIDE SEQUENCE [LARGE SCALE GENOMIC DNA]</scope>
    <source>
        <strain evidence="8">CGMCC 1.7737</strain>
    </source>
</reference>
<feature type="transmembrane region" description="Helical" evidence="6">
    <location>
        <begin position="228"/>
        <end position="255"/>
    </location>
</feature>
<feature type="transmembrane region" description="Helical" evidence="6">
    <location>
        <begin position="12"/>
        <end position="42"/>
    </location>
</feature>
<gene>
    <name evidence="7" type="ORF">SAMN05421858_2367</name>
</gene>
<evidence type="ECO:0000256" key="3">
    <source>
        <dbReference type="ARBA" id="ARBA00022692"/>
    </source>
</evidence>
<keyword evidence="8" id="KW-1185">Reference proteome</keyword>
<accession>A0A1N7B6I8</accession>
<keyword evidence="5 6" id="KW-0472">Membrane</keyword>
<dbReference type="PANTHER" id="PTHR13353">
    <property type="entry name" value="TRANSMEMBRANE PROTEIN 19"/>
    <property type="match status" value="1"/>
</dbReference>
<evidence type="ECO:0000313" key="8">
    <source>
        <dbReference type="Proteomes" id="UP000186914"/>
    </source>
</evidence>
<dbReference type="Proteomes" id="UP000186914">
    <property type="component" value="Unassembled WGS sequence"/>
</dbReference>
<dbReference type="InterPro" id="IPR002794">
    <property type="entry name" value="DUF92_TMEM19"/>
</dbReference>
<dbReference type="AlphaFoldDB" id="A0A1N7B6I8"/>
<keyword evidence="4 6" id="KW-1133">Transmembrane helix</keyword>
<evidence type="ECO:0000256" key="6">
    <source>
        <dbReference type="SAM" id="Phobius"/>
    </source>
</evidence>